<gene>
    <name evidence="2" type="ORF">SDC9_168813</name>
</gene>
<dbReference type="AlphaFoldDB" id="A0A645GBK8"/>
<reference evidence="2" key="1">
    <citation type="submission" date="2019-08" db="EMBL/GenBank/DDBJ databases">
        <authorList>
            <person name="Kucharzyk K."/>
            <person name="Murdoch R.W."/>
            <person name="Higgins S."/>
            <person name="Loffler F."/>
        </authorList>
    </citation>
    <scope>NUCLEOTIDE SEQUENCE</scope>
</reference>
<accession>A0A645GBK8</accession>
<evidence type="ECO:0000313" key="2">
    <source>
        <dbReference type="EMBL" id="MPN21434.1"/>
    </source>
</evidence>
<proteinExistence type="predicted"/>
<name>A0A645GBK8_9ZZZZ</name>
<evidence type="ECO:0000256" key="1">
    <source>
        <dbReference type="SAM" id="MobiDB-lite"/>
    </source>
</evidence>
<organism evidence="2">
    <name type="scientific">bioreactor metagenome</name>
    <dbReference type="NCBI Taxonomy" id="1076179"/>
    <lineage>
        <taxon>unclassified sequences</taxon>
        <taxon>metagenomes</taxon>
        <taxon>ecological metagenomes</taxon>
    </lineage>
</organism>
<feature type="region of interest" description="Disordered" evidence="1">
    <location>
        <begin position="62"/>
        <end position="85"/>
    </location>
</feature>
<sequence>MDGEHSFVAYFSVVDGRNDIAALAVVDDVEVQNQFSVVAVRHLRVLFRRKFASRVPDSHPVGFRQGCGGEHQHKQHRYARQQSEPVLSSHVLPPFVEYAFRPSLKQNTADC</sequence>
<comment type="caution">
    <text evidence="2">The sequence shown here is derived from an EMBL/GenBank/DDBJ whole genome shotgun (WGS) entry which is preliminary data.</text>
</comment>
<protein>
    <submittedName>
        <fullName evidence="2">Uncharacterized protein</fullName>
    </submittedName>
</protein>
<dbReference type="EMBL" id="VSSQ01069416">
    <property type="protein sequence ID" value="MPN21434.1"/>
    <property type="molecule type" value="Genomic_DNA"/>
</dbReference>